<dbReference type="STRING" id="407821.A0A087U7S0"/>
<feature type="domain" description="Protein kinase" evidence="11">
    <location>
        <begin position="1"/>
        <end position="218"/>
    </location>
</feature>
<evidence type="ECO:0000256" key="5">
    <source>
        <dbReference type="ARBA" id="ARBA00022741"/>
    </source>
</evidence>
<keyword evidence="6 12" id="KW-0418">Kinase</keyword>
<evidence type="ECO:0000256" key="10">
    <source>
        <dbReference type="ARBA" id="ARBA00048679"/>
    </source>
</evidence>
<dbReference type="PANTHER" id="PTHR24356">
    <property type="entry name" value="SERINE/THREONINE-PROTEIN KINASE"/>
    <property type="match status" value="1"/>
</dbReference>
<dbReference type="Gene3D" id="1.10.510.10">
    <property type="entry name" value="Transferase(Phosphotransferase) domain 1"/>
    <property type="match status" value="1"/>
</dbReference>
<name>A0A087U7S0_STEMI</name>
<dbReference type="GO" id="GO:0004674">
    <property type="term" value="F:protein serine/threonine kinase activity"/>
    <property type="evidence" value="ECO:0007669"/>
    <property type="project" value="UniProtKB-KW"/>
</dbReference>
<dbReference type="EC" id="2.7.11.1" evidence="1"/>
<comment type="catalytic activity">
    <reaction evidence="10">
        <text>L-seryl-[protein] + ATP = O-phospho-L-seryl-[protein] + ADP + H(+)</text>
        <dbReference type="Rhea" id="RHEA:17989"/>
        <dbReference type="Rhea" id="RHEA-COMP:9863"/>
        <dbReference type="Rhea" id="RHEA-COMP:11604"/>
        <dbReference type="ChEBI" id="CHEBI:15378"/>
        <dbReference type="ChEBI" id="CHEBI:29999"/>
        <dbReference type="ChEBI" id="CHEBI:30616"/>
        <dbReference type="ChEBI" id="CHEBI:83421"/>
        <dbReference type="ChEBI" id="CHEBI:456216"/>
        <dbReference type="EC" id="2.7.11.1"/>
    </reaction>
</comment>
<evidence type="ECO:0000256" key="7">
    <source>
        <dbReference type="ARBA" id="ARBA00022840"/>
    </source>
</evidence>
<organism evidence="12 13">
    <name type="scientific">Stegodyphus mimosarum</name>
    <name type="common">African social velvet spider</name>
    <dbReference type="NCBI Taxonomy" id="407821"/>
    <lineage>
        <taxon>Eukaryota</taxon>
        <taxon>Metazoa</taxon>
        <taxon>Ecdysozoa</taxon>
        <taxon>Arthropoda</taxon>
        <taxon>Chelicerata</taxon>
        <taxon>Arachnida</taxon>
        <taxon>Araneae</taxon>
        <taxon>Araneomorphae</taxon>
        <taxon>Entelegynae</taxon>
        <taxon>Eresoidea</taxon>
        <taxon>Eresidae</taxon>
        <taxon>Stegodyphus</taxon>
    </lineage>
</organism>
<dbReference type="GO" id="GO:0005524">
    <property type="term" value="F:ATP binding"/>
    <property type="evidence" value="ECO:0007669"/>
    <property type="project" value="UniProtKB-KW"/>
</dbReference>
<feature type="non-terminal residue" evidence="12">
    <location>
        <position position="218"/>
    </location>
</feature>
<keyword evidence="3" id="KW-0723">Serine/threonine-protein kinase</keyword>
<reference evidence="12 13" key="1">
    <citation type="submission" date="2013-11" db="EMBL/GenBank/DDBJ databases">
        <title>Genome sequencing of Stegodyphus mimosarum.</title>
        <authorList>
            <person name="Bechsgaard J."/>
        </authorList>
    </citation>
    <scope>NUCLEOTIDE SEQUENCE [LARGE SCALE GENOMIC DNA]</scope>
</reference>
<evidence type="ECO:0000313" key="12">
    <source>
        <dbReference type="EMBL" id="KFM73409.1"/>
    </source>
</evidence>
<accession>A0A087U7S0</accession>
<evidence type="ECO:0000256" key="9">
    <source>
        <dbReference type="ARBA" id="ARBA00047899"/>
    </source>
</evidence>
<dbReference type="Proteomes" id="UP000054359">
    <property type="component" value="Unassembled WGS sequence"/>
</dbReference>
<protein>
    <recommendedName>
        <fullName evidence="2">Serine/threonine-protein kinase greatwall</fullName>
        <ecNumber evidence="1">2.7.11.1</ecNumber>
    </recommendedName>
    <alternativeName>
        <fullName evidence="8">Microtubule-associated serine/threonine-protein kinase-like</fullName>
    </alternativeName>
</protein>
<dbReference type="InterPro" id="IPR000719">
    <property type="entry name" value="Prot_kinase_dom"/>
</dbReference>
<sequence length="218" mass="24287">MEDQVTSGNIKTSLSHSVADSVDSCHLHSSFFEEKSLKRNVAFCLDSVKLITPENDTKGLNEYSCTEHSSLDASFGNNELKNMKSNNVFYTPGNSKSKDSKIHAALHLSQTPYRTPKSVRRGPEPSSNQRILGTPDYLAPELLLHKEHSFPVDWWALGVCLFEFLTGIPPFNDVTAEAVFNNILKRDIPWPQEDEALSESAKCAIDMLLTFEAEARPG</sequence>
<keyword evidence="13" id="KW-1185">Reference proteome</keyword>
<dbReference type="PANTHER" id="PTHR24356:SF1">
    <property type="entry name" value="SERINE_THREONINE-PROTEIN KINASE GREATWALL"/>
    <property type="match status" value="1"/>
</dbReference>
<evidence type="ECO:0000256" key="3">
    <source>
        <dbReference type="ARBA" id="ARBA00022527"/>
    </source>
</evidence>
<dbReference type="GO" id="GO:0035556">
    <property type="term" value="P:intracellular signal transduction"/>
    <property type="evidence" value="ECO:0007669"/>
    <property type="project" value="TreeGrafter"/>
</dbReference>
<gene>
    <name evidence="12" type="ORF">X975_24034</name>
</gene>
<evidence type="ECO:0000256" key="2">
    <source>
        <dbReference type="ARBA" id="ARBA00022148"/>
    </source>
</evidence>
<evidence type="ECO:0000259" key="11">
    <source>
        <dbReference type="PROSITE" id="PS50011"/>
    </source>
</evidence>
<dbReference type="SMART" id="SM00220">
    <property type="entry name" value="S_TKc"/>
    <property type="match status" value="1"/>
</dbReference>
<keyword evidence="5" id="KW-0547">Nucleotide-binding</keyword>
<keyword evidence="7" id="KW-0067">ATP-binding</keyword>
<dbReference type="OrthoDB" id="162894at2759"/>
<comment type="catalytic activity">
    <reaction evidence="9">
        <text>L-threonyl-[protein] + ATP = O-phospho-L-threonyl-[protein] + ADP + H(+)</text>
        <dbReference type="Rhea" id="RHEA:46608"/>
        <dbReference type="Rhea" id="RHEA-COMP:11060"/>
        <dbReference type="Rhea" id="RHEA-COMP:11605"/>
        <dbReference type="ChEBI" id="CHEBI:15378"/>
        <dbReference type="ChEBI" id="CHEBI:30013"/>
        <dbReference type="ChEBI" id="CHEBI:30616"/>
        <dbReference type="ChEBI" id="CHEBI:61977"/>
        <dbReference type="ChEBI" id="CHEBI:456216"/>
        <dbReference type="EC" id="2.7.11.1"/>
    </reaction>
</comment>
<proteinExistence type="predicted"/>
<dbReference type="InterPro" id="IPR050236">
    <property type="entry name" value="Ser_Thr_kinase_AGC"/>
</dbReference>
<dbReference type="GO" id="GO:0005634">
    <property type="term" value="C:nucleus"/>
    <property type="evidence" value="ECO:0007669"/>
    <property type="project" value="TreeGrafter"/>
</dbReference>
<keyword evidence="4" id="KW-0808">Transferase</keyword>
<evidence type="ECO:0000256" key="8">
    <source>
        <dbReference type="ARBA" id="ARBA00033099"/>
    </source>
</evidence>
<dbReference type="Pfam" id="PF00069">
    <property type="entry name" value="Pkinase"/>
    <property type="match status" value="1"/>
</dbReference>
<dbReference type="EMBL" id="KK118602">
    <property type="protein sequence ID" value="KFM73409.1"/>
    <property type="molecule type" value="Genomic_DNA"/>
</dbReference>
<dbReference type="InterPro" id="IPR011009">
    <property type="entry name" value="Kinase-like_dom_sf"/>
</dbReference>
<evidence type="ECO:0000256" key="6">
    <source>
        <dbReference type="ARBA" id="ARBA00022777"/>
    </source>
</evidence>
<evidence type="ECO:0000256" key="4">
    <source>
        <dbReference type="ARBA" id="ARBA00022679"/>
    </source>
</evidence>
<dbReference type="PROSITE" id="PS50011">
    <property type="entry name" value="PROTEIN_KINASE_DOM"/>
    <property type="match status" value="1"/>
</dbReference>
<evidence type="ECO:0000313" key="13">
    <source>
        <dbReference type="Proteomes" id="UP000054359"/>
    </source>
</evidence>
<evidence type="ECO:0000256" key="1">
    <source>
        <dbReference type="ARBA" id="ARBA00012513"/>
    </source>
</evidence>
<dbReference type="SUPFAM" id="SSF56112">
    <property type="entry name" value="Protein kinase-like (PK-like)"/>
    <property type="match status" value="1"/>
</dbReference>
<dbReference type="AlphaFoldDB" id="A0A087U7S0"/>